<dbReference type="SFLD" id="SFLDG01082">
    <property type="entry name" value="B12-binding_domain_containing"/>
    <property type="match status" value="1"/>
</dbReference>
<dbReference type="InterPro" id="IPR006638">
    <property type="entry name" value="Elp3/MiaA/NifB-like_rSAM"/>
</dbReference>
<dbReference type="PROSITE" id="PS51449">
    <property type="entry name" value="MTTASE_N"/>
    <property type="match status" value="1"/>
</dbReference>
<dbReference type="AlphaFoldDB" id="A0A1Y3U6W9"/>
<feature type="domain" description="MTTase N-terminal" evidence="8">
    <location>
        <begin position="4"/>
        <end position="117"/>
    </location>
</feature>
<evidence type="ECO:0000259" key="9">
    <source>
        <dbReference type="PROSITE" id="PS51918"/>
    </source>
</evidence>
<dbReference type="InterPro" id="IPR007197">
    <property type="entry name" value="rSAM"/>
</dbReference>
<sequence length="438" mass="47808">MANPFVSVINLGCRVNRVESDRMERDLSQAGFALVDPDDAELIVINTCAVTGEAEAKTRKAVRHALGRAREPLVVATGCAASLHPEALRDLSDRVAVVPSKVEVVSRALKLLGLEESARGDCAPCEPAFRQARVGVKVQDGCNNRCTYCIVWKARGPERSVPVDAVLEQVRDVEEAGLPEVVLTGVNLGAYDGSSTNDEHVEIDELLGIILRETTIPQIRLSSIEPMDVSDRLIDRIAESQGRIAPFLHLPVQSGCTATLERMGRPYRAEEFEDLCDRIRRKVPAVALSCDIIVGFPGETDEEFEASFGLCERVGFSRMHVFRYSARPGTPAAAMPDQVPPELMAERSQRMRELAERMARIDAQNRCGTCERAVIEQGRRGTLASFHRVEVGGLDREGIEAPALVDVAIMDVNASGLVKAEFVRRSVLDNAPVASKGD</sequence>
<dbReference type="PANTHER" id="PTHR11918">
    <property type="entry name" value="RADICAL SAM PROTEINS"/>
    <property type="match status" value="1"/>
</dbReference>
<gene>
    <name evidence="10" type="ORF">B5G21_00685</name>
</gene>
<comment type="caution">
    <text evidence="10">The sequence shown here is derived from an EMBL/GenBank/DDBJ whole genome shotgun (WGS) entry which is preliminary data.</text>
</comment>
<dbReference type="Gene3D" id="3.80.30.20">
    <property type="entry name" value="tm_1862 like domain"/>
    <property type="match status" value="1"/>
</dbReference>
<accession>A0A1Y3U6W9</accession>
<name>A0A1Y3U6W9_9ACTN</name>
<keyword evidence="2" id="KW-0004">4Fe-4S</keyword>
<evidence type="ECO:0000256" key="3">
    <source>
        <dbReference type="ARBA" id="ARBA00022679"/>
    </source>
</evidence>
<keyword evidence="7" id="KW-0411">Iron-sulfur</keyword>
<feature type="domain" description="Radical SAM core" evidence="9">
    <location>
        <begin position="128"/>
        <end position="362"/>
    </location>
</feature>
<dbReference type="InterPro" id="IPR005839">
    <property type="entry name" value="Methylthiotransferase"/>
</dbReference>
<dbReference type="STRING" id="1118060.GCA_000311845_00971"/>
<dbReference type="SFLD" id="SFLDS00029">
    <property type="entry name" value="Radical_SAM"/>
    <property type="match status" value="1"/>
</dbReference>
<dbReference type="Gene3D" id="3.40.50.12160">
    <property type="entry name" value="Methylthiotransferase, N-terminal domain"/>
    <property type="match status" value="1"/>
</dbReference>
<dbReference type="SMART" id="SM00729">
    <property type="entry name" value="Elp3"/>
    <property type="match status" value="1"/>
</dbReference>
<keyword evidence="4" id="KW-0949">S-adenosyl-L-methionine</keyword>
<dbReference type="PROSITE" id="PS51918">
    <property type="entry name" value="RADICAL_SAM"/>
    <property type="match status" value="1"/>
</dbReference>
<reference evidence="11" key="1">
    <citation type="submission" date="2017-04" db="EMBL/GenBank/DDBJ databases">
        <title>Function of individual gut microbiota members based on whole genome sequencing of pure cultures obtained from chicken caecum.</title>
        <authorList>
            <person name="Medvecky M."/>
            <person name="Cejkova D."/>
            <person name="Polansky O."/>
            <person name="Karasova D."/>
            <person name="Kubasova T."/>
            <person name="Cizek A."/>
            <person name="Rychlik I."/>
        </authorList>
    </citation>
    <scope>NUCLEOTIDE SEQUENCE [LARGE SCALE GENOMIC DNA]</scope>
    <source>
        <strain evidence="11">An70</strain>
    </source>
</reference>
<dbReference type="InterPro" id="IPR020612">
    <property type="entry name" value="Methylthiotransferase_CS"/>
</dbReference>
<dbReference type="SUPFAM" id="SSF102114">
    <property type="entry name" value="Radical SAM enzymes"/>
    <property type="match status" value="1"/>
</dbReference>
<dbReference type="InterPro" id="IPR013848">
    <property type="entry name" value="Methylthiotransferase_N"/>
</dbReference>
<dbReference type="GO" id="GO:0035598">
    <property type="term" value="F:tRNA (N(6)-L-threonylcarbamoyladenosine(37)-C(2))-methylthiotransferase activity"/>
    <property type="evidence" value="ECO:0007669"/>
    <property type="project" value="TreeGrafter"/>
</dbReference>
<dbReference type="InterPro" id="IPR023404">
    <property type="entry name" value="rSAM_horseshoe"/>
</dbReference>
<evidence type="ECO:0000256" key="4">
    <source>
        <dbReference type="ARBA" id="ARBA00022691"/>
    </source>
</evidence>
<evidence type="ECO:0000256" key="6">
    <source>
        <dbReference type="ARBA" id="ARBA00023004"/>
    </source>
</evidence>
<dbReference type="EMBL" id="NFHO01000001">
    <property type="protein sequence ID" value="OUN44494.1"/>
    <property type="molecule type" value="Genomic_DNA"/>
</dbReference>
<evidence type="ECO:0000313" key="10">
    <source>
        <dbReference type="EMBL" id="OUN44494.1"/>
    </source>
</evidence>
<evidence type="ECO:0000256" key="7">
    <source>
        <dbReference type="ARBA" id="ARBA00023014"/>
    </source>
</evidence>
<evidence type="ECO:0000256" key="1">
    <source>
        <dbReference type="ARBA" id="ARBA00001966"/>
    </source>
</evidence>
<dbReference type="GO" id="GO:0046872">
    <property type="term" value="F:metal ion binding"/>
    <property type="evidence" value="ECO:0007669"/>
    <property type="project" value="UniProtKB-KW"/>
</dbReference>
<keyword evidence="11" id="KW-1185">Reference proteome</keyword>
<dbReference type="FunFam" id="3.80.30.20:FF:000001">
    <property type="entry name" value="tRNA-2-methylthio-N(6)-dimethylallyladenosine synthase 2"/>
    <property type="match status" value="1"/>
</dbReference>
<evidence type="ECO:0000313" key="11">
    <source>
        <dbReference type="Proteomes" id="UP000196560"/>
    </source>
</evidence>
<dbReference type="InterPro" id="IPR038135">
    <property type="entry name" value="Methylthiotransferase_N_sf"/>
</dbReference>
<dbReference type="Pfam" id="PF00919">
    <property type="entry name" value="UPF0004"/>
    <property type="match status" value="1"/>
</dbReference>
<dbReference type="GO" id="GO:0051539">
    <property type="term" value="F:4 iron, 4 sulfur cluster binding"/>
    <property type="evidence" value="ECO:0007669"/>
    <property type="project" value="UniProtKB-KW"/>
</dbReference>
<dbReference type="NCBIfam" id="TIGR00089">
    <property type="entry name" value="MiaB/RimO family radical SAM methylthiotransferase"/>
    <property type="match status" value="1"/>
</dbReference>
<dbReference type="CDD" id="cd01335">
    <property type="entry name" value="Radical_SAM"/>
    <property type="match status" value="1"/>
</dbReference>
<evidence type="ECO:0000256" key="5">
    <source>
        <dbReference type="ARBA" id="ARBA00022723"/>
    </source>
</evidence>
<keyword evidence="5" id="KW-0479">Metal-binding</keyword>
<dbReference type="InterPro" id="IPR058240">
    <property type="entry name" value="rSAM_sf"/>
</dbReference>
<protein>
    <submittedName>
        <fullName evidence="10">tRNA (N6-isopentenyl adenosine(37)-C2)-methylthiotransferase MiaB</fullName>
    </submittedName>
</protein>
<keyword evidence="6" id="KW-0408">Iron</keyword>
<evidence type="ECO:0000259" key="8">
    <source>
        <dbReference type="PROSITE" id="PS51449"/>
    </source>
</evidence>
<dbReference type="eggNOG" id="COG0621">
    <property type="taxonomic scope" value="Bacteria"/>
</dbReference>
<dbReference type="Proteomes" id="UP000196560">
    <property type="component" value="Unassembled WGS sequence"/>
</dbReference>
<dbReference type="PROSITE" id="PS01278">
    <property type="entry name" value="MTTASE_RADICAL"/>
    <property type="match status" value="1"/>
</dbReference>
<proteinExistence type="predicted"/>
<comment type="cofactor">
    <cofactor evidence="1">
        <name>[4Fe-4S] cluster</name>
        <dbReference type="ChEBI" id="CHEBI:49883"/>
    </cofactor>
</comment>
<dbReference type="PANTHER" id="PTHR11918:SF45">
    <property type="entry name" value="THREONYLCARBAMOYLADENOSINE TRNA METHYLTHIOTRANSFERASE"/>
    <property type="match status" value="1"/>
</dbReference>
<dbReference type="RefSeq" id="WP_087185621.1">
    <property type="nucleotide sequence ID" value="NZ_NFHO01000001.1"/>
</dbReference>
<dbReference type="Pfam" id="PF04055">
    <property type="entry name" value="Radical_SAM"/>
    <property type="match status" value="1"/>
</dbReference>
<organism evidence="10 11">
    <name type="scientific">Enorma massiliensis</name>
    <dbReference type="NCBI Taxonomy" id="1472761"/>
    <lineage>
        <taxon>Bacteria</taxon>
        <taxon>Bacillati</taxon>
        <taxon>Actinomycetota</taxon>
        <taxon>Coriobacteriia</taxon>
        <taxon>Coriobacteriales</taxon>
        <taxon>Coriobacteriaceae</taxon>
        <taxon>Enorma</taxon>
    </lineage>
</organism>
<keyword evidence="3 10" id="KW-0808">Transferase</keyword>
<evidence type="ECO:0000256" key="2">
    <source>
        <dbReference type="ARBA" id="ARBA00022485"/>
    </source>
</evidence>